<protein>
    <recommendedName>
        <fullName evidence="7">Amino acid permease/ SLC12A domain-containing protein</fullName>
    </recommendedName>
</protein>
<keyword evidence="9" id="KW-1185">Reference proteome</keyword>
<sequence>MSDDKQDVQEDVRTPESVSDADARELAAVGKKSVLRRNFSPLAILGLACAIMVTWEGLFSVFIFGLMNGGPAGLIYGFLFCWVGWACVVLTMGELVSIWPTAGGQYHWTYMLAPDGWKEVLSYVVGWQAVIAWQALTASAAYLDATSLQGLIINSQPSYVPHGWHVVMAPVKSSNGEVWTLFLNQGGYETKGLSFFVGLITPMFAFSGADGVVHMSEEVKNSSRVLPWALIASVVINGITGFAMLIAILYCIGNIPDALDTPTGYPFIYIFTSATGSIAGGTALSALIVFMFFPAFLTVVPTSSRQLWAFARDNAIPHAKTISYVHPRMKVPIVAIGVTSCVTIALSLINIGSATVFNAVVSLTVAGFLGSYIPPFSLFLYTRIKYPGKIKPGPWSLGKWGPPVNAVAVVWCILVMFFSFWPTGVPVTASSMNWSAVFPLDAPTVTPTSIINNDAYDFTALQTMVYSYSRGLPSIRDLELGGAWSQTRFRPAEGIPGTAPRDGTGRYDNGYNFTTLRPVAPQDRARLPCIRGMDFRVLGPVQVVGNQKEELGRVRVMAAVDILLLEPPLQRYQ</sequence>
<proteinExistence type="predicted"/>
<feature type="transmembrane region" description="Helical" evidence="6">
    <location>
        <begin position="225"/>
        <end position="255"/>
    </location>
</feature>
<feature type="transmembrane region" description="Helical" evidence="6">
    <location>
        <begin position="331"/>
        <end position="351"/>
    </location>
</feature>
<gene>
    <name evidence="8" type="ORF">T440DRAFT_511087</name>
</gene>
<dbReference type="GO" id="GO:0022857">
    <property type="term" value="F:transmembrane transporter activity"/>
    <property type="evidence" value="ECO:0007669"/>
    <property type="project" value="InterPro"/>
</dbReference>
<accession>A0A6A7ASF4</accession>
<dbReference type="EMBL" id="MU006337">
    <property type="protein sequence ID" value="KAF2846246.1"/>
    <property type="molecule type" value="Genomic_DNA"/>
</dbReference>
<name>A0A6A7ASF4_9PLEO</name>
<evidence type="ECO:0000256" key="1">
    <source>
        <dbReference type="ARBA" id="ARBA00004141"/>
    </source>
</evidence>
<dbReference type="PANTHER" id="PTHR45649:SF1">
    <property type="entry name" value="TRANSPORTER, PUTATIVE (EUROFUNG)-RELATED"/>
    <property type="match status" value="1"/>
</dbReference>
<feature type="transmembrane region" description="Helical" evidence="6">
    <location>
        <begin position="42"/>
        <end position="67"/>
    </location>
</feature>
<dbReference type="InterPro" id="IPR004841">
    <property type="entry name" value="AA-permease/SLC12A_dom"/>
</dbReference>
<evidence type="ECO:0000256" key="6">
    <source>
        <dbReference type="SAM" id="Phobius"/>
    </source>
</evidence>
<evidence type="ECO:0000256" key="2">
    <source>
        <dbReference type="ARBA" id="ARBA00022448"/>
    </source>
</evidence>
<dbReference type="Pfam" id="PF00324">
    <property type="entry name" value="AA_permease"/>
    <property type="match status" value="1"/>
</dbReference>
<feature type="transmembrane region" description="Helical" evidence="6">
    <location>
        <begin position="193"/>
        <end position="213"/>
    </location>
</feature>
<dbReference type="PANTHER" id="PTHR45649">
    <property type="entry name" value="AMINO-ACID PERMEASE BAT1"/>
    <property type="match status" value="1"/>
</dbReference>
<feature type="transmembrane region" description="Helical" evidence="6">
    <location>
        <begin position="357"/>
        <end position="381"/>
    </location>
</feature>
<keyword evidence="5 6" id="KW-0472">Membrane</keyword>
<evidence type="ECO:0000313" key="9">
    <source>
        <dbReference type="Proteomes" id="UP000799423"/>
    </source>
</evidence>
<feature type="transmembrane region" description="Helical" evidence="6">
    <location>
        <begin position="402"/>
        <end position="421"/>
    </location>
</feature>
<feature type="transmembrane region" description="Helical" evidence="6">
    <location>
        <begin position="267"/>
        <end position="300"/>
    </location>
</feature>
<dbReference type="AlphaFoldDB" id="A0A6A7ASF4"/>
<keyword evidence="4 6" id="KW-1133">Transmembrane helix</keyword>
<dbReference type="OrthoDB" id="3257095at2759"/>
<dbReference type="Proteomes" id="UP000799423">
    <property type="component" value="Unassembled WGS sequence"/>
</dbReference>
<dbReference type="Gene3D" id="1.20.1740.10">
    <property type="entry name" value="Amino acid/polyamine transporter I"/>
    <property type="match status" value="2"/>
</dbReference>
<organism evidence="8 9">
    <name type="scientific">Plenodomus tracheiphilus IPT5</name>
    <dbReference type="NCBI Taxonomy" id="1408161"/>
    <lineage>
        <taxon>Eukaryota</taxon>
        <taxon>Fungi</taxon>
        <taxon>Dikarya</taxon>
        <taxon>Ascomycota</taxon>
        <taxon>Pezizomycotina</taxon>
        <taxon>Dothideomycetes</taxon>
        <taxon>Pleosporomycetidae</taxon>
        <taxon>Pleosporales</taxon>
        <taxon>Pleosporineae</taxon>
        <taxon>Leptosphaeriaceae</taxon>
        <taxon>Plenodomus</taxon>
    </lineage>
</organism>
<evidence type="ECO:0000313" key="8">
    <source>
        <dbReference type="EMBL" id="KAF2846246.1"/>
    </source>
</evidence>
<evidence type="ECO:0000256" key="4">
    <source>
        <dbReference type="ARBA" id="ARBA00022989"/>
    </source>
</evidence>
<feature type="transmembrane region" description="Helical" evidence="6">
    <location>
        <begin position="73"/>
        <end position="99"/>
    </location>
</feature>
<evidence type="ECO:0000259" key="7">
    <source>
        <dbReference type="Pfam" id="PF00324"/>
    </source>
</evidence>
<comment type="subcellular location">
    <subcellularLocation>
        <location evidence="1">Membrane</location>
        <topology evidence="1">Multi-pass membrane protein</topology>
    </subcellularLocation>
</comment>
<reference evidence="8" key="1">
    <citation type="submission" date="2020-01" db="EMBL/GenBank/DDBJ databases">
        <authorList>
            <consortium name="DOE Joint Genome Institute"/>
            <person name="Haridas S."/>
            <person name="Albert R."/>
            <person name="Binder M."/>
            <person name="Bloem J."/>
            <person name="Labutti K."/>
            <person name="Salamov A."/>
            <person name="Andreopoulos B."/>
            <person name="Baker S.E."/>
            <person name="Barry K."/>
            <person name="Bills G."/>
            <person name="Bluhm B.H."/>
            <person name="Cannon C."/>
            <person name="Castanera R."/>
            <person name="Culley D.E."/>
            <person name="Daum C."/>
            <person name="Ezra D."/>
            <person name="Gonzalez J.B."/>
            <person name="Henrissat B."/>
            <person name="Kuo A."/>
            <person name="Liang C."/>
            <person name="Lipzen A."/>
            <person name="Lutzoni F."/>
            <person name="Magnuson J."/>
            <person name="Mondo S."/>
            <person name="Nolan M."/>
            <person name="Ohm R."/>
            <person name="Pangilinan J."/>
            <person name="Park H.-J."/>
            <person name="Ramirez L."/>
            <person name="Alfaro M."/>
            <person name="Sun H."/>
            <person name="Tritt A."/>
            <person name="Yoshinaga Y."/>
            <person name="Zwiers L.-H."/>
            <person name="Turgeon B.G."/>
            <person name="Goodwin S.B."/>
            <person name="Spatafora J.W."/>
            <person name="Crous P.W."/>
            <person name="Grigoriev I.V."/>
        </authorList>
    </citation>
    <scope>NUCLEOTIDE SEQUENCE</scope>
    <source>
        <strain evidence="8">IPT5</strain>
    </source>
</reference>
<dbReference type="InterPro" id="IPR002293">
    <property type="entry name" value="AA/rel_permease1"/>
</dbReference>
<evidence type="ECO:0000256" key="3">
    <source>
        <dbReference type="ARBA" id="ARBA00022692"/>
    </source>
</evidence>
<dbReference type="GO" id="GO:0016020">
    <property type="term" value="C:membrane"/>
    <property type="evidence" value="ECO:0007669"/>
    <property type="project" value="UniProtKB-SubCell"/>
</dbReference>
<keyword evidence="2" id="KW-0813">Transport</keyword>
<keyword evidence="3 6" id="KW-0812">Transmembrane</keyword>
<evidence type="ECO:0000256" key="5">
    <source>
        <dbReference type="ARBA" id="ARBA00023136"/>
    </source>
</evidence>
<dbReference type="Pfam" id="PF13520">
    <property type="entry name" value="AA_permease_2"/>
    <property type="match status" value="1"/>
</dbReference>
<feature type="domain" description="Amino acid permease/ SLC12A" evidence="7">
    <location>
        <begin position="57"/>
        <end position="138"/>
    </location>
</feature>